<evidence type="ECO:0000313" key="3">
    <source>
        <dbReference type="Proteomes" id="UP000514720"/>
    </source>
</evidence>
<organism evidence="2 3">
    <name type="scientific">Candidatus Xianfuyuplasma coldseepsis</name>
    <dbReference type="NCBI Taxonomy" id="2782163"/>
    <lineage>
        <taxon>Bacteria</taxon>
        <taxon>Bacillati</taxon>
        <taxon>Mycoplasmatota</taxon>
        <taxon>Mollicutes</taxon>
        <taxon>Candidatus Izemoplasmatales</taxon>
        <taxon>Candidatus Izemoplasmataceae</taxon>
        <taxon>Candidatus Xianfuyuplasma</taxon>
    </lineage>
</organism>
<dbReference type="AlphaFoldDB" id="A0A7L7KQA5"/>
<dbReference type="RefSeq" id="WP_258878227.1">
    <property type="nucleotide sequence ID" value="NZ_CP048914.1"/>
</dbReference>
<keyword evidence="1" id="KW-0812">Transmembrane</keyword>
<feature type="transmembrane region" description="Helical" evidence="1">
    <location>
        <begin position="74"/>
        <end position="92"/>
    </location>
</feature>
<sequence length="154" mass="17194">MKLLKKQLTKQILRVIAIVVSIAIDIYIVLQIQPYNEFNVVVLFSLLILSTVIAMMAFAFVSPIEVGLSRVTEPLVLVGLYIIALVTAFLISDSMYQWGVFFGIFLPTTYTLAIVPFDATELIPSNRILLLVGYAATRGLILLVYLYMMGMIVI</sequence>
<protein>
    <submittedName>
        <fullName evidence="2">Uncharacterized protein</fullName>
    </submittedName>
</protein>
<dbReference type="KEGG" id="xcl:G4Z02_02200"/>
<name>A0A7L7KQA5_9MOLU</name>
<keyword evidence="3" id="KW-1185">Reference proteome</keyword>
<feature type="transmembrane region" description="Helical" evidence="1">
    <location>
        <begin position="12"/>
        <end position="32"/>
    </location>
</feature>
<feature type="transmembrane region" description="Helical" evidence="1">
    <location>
        <begin position="129"/>
        <end position="148"/>
    </location>
</feature>
<keyword evidence="1" id="KW-0472">Membrane</keyword>
<evidence type="ECO:0000313" key="2">
    <source>
        <dbReference type="EMBL" id="QMS84609.1"/>
    </source>
</evidence>
<gene>
    <name evidence="2" type="ORF">G4Z02_02200</name>
</gene>
<proteinExistence type="predicted"/>
<accession>A0A7L7KQA5</accession>
<dbReference type="Proteomes" id="UP000514720">
    <property type="component" value="Chromosome"/>
</dbReference>
<dbReference type="EMBL" id="CP048914">
    <property type="protein sequence ID" value="QMS84609.1"/>
    <property type="molecule type" value="Genomic_DNA"/>
</dbReference>
<reference evidence="2 3" key="1">
    <citation type="submission" date="2020-02" db="EMBL/GenBank/DDBJ databases">
        <authorList>
            <person name="Zheng R.K."/>
            <person name="Sun C.M."/>
        </authorList>
    </citation>
    <scope>NUCLEOTIDE SEQUENCE [LARGE SCALE GENOMIC DNA]</scope>
    <source>
        <strain evidence="3">zrk13</strain>
    </source>
</reference>
<keyword evidence="1" id="KW-1133">Transmembrane helix</keyword>
<feature type="transmembrane region" description="Helical" evidence="1">
    <location>
        <begin position="38"/>
        <end position="62"/>
    </location>
</feature>
<evidence type="ECO:0000256" key="1">
    <source>
        <dbReference type="SAM" id="Phobius"/>
    </source>
</evidence>
<feature type="transmembrane region" description="Helical" evidence="1">
    <location>
        <begin position="98"/>
        <end position="117"/>
    </location>
</feature>